<evidence type="ECO:0000256" key="1">
    <source>
        <dbReference type="ARBA" id="ARBA00022741"/>
    </source>
</evidence>
<proteinExistence type="predicted"/>
<dbReference type="EMBL" id="FLUQ01000001">
    <property type="protein sequence ID" value="SBV98110.1"/>
    <property type="molecule type" value="Genomic_DNA"/>
</dbReference>
<dbReference type="GO" id="GO:0016887">
    <property type="term" value="F:ATP hydrolysis activity"/>
    <property type="evidence" value="ECO:0007669"/>
    <property type="project" value="InterPro"/>
</dbReference>
<feature type="domain" description="ABC transporter" evidence="4">
    <location>
        <begin position="4"/>
        <end position="212"/>
    </location>
</feature>
<dbReference type="Pfam" id="PF00005">
    <property type="entry name" value="ABC_tran"/>
    <property type="match status" value="2"/>
</dbReference>
<dbReference type="Gene3D" id="3.40.50.300">
    <property type="entry name" value="P-loop containing nucleotide triphosphate hydrolases"/>
    <property type="match status" value="2"/>
</dbReference>
<dbReference type="InterPro" id="IPR051309">
    <property type="entry name" value="ABCF_ATPase"/>
</dbReference>
<keyword evidence="1" id="KW-0547">Nucleotide-binding</keyword>
<protein>
    <submittedName>
        <fullName evidence="5">ABC transporter related</fullName>
    </submittedName>
</protein>
<feature type="region of interest" description="Disordered" evidence="3">
    <location>
        <begin position="203"/>
        <end position="241"/>
    </location>
</feature>
<evidence type="ECO:0000256" key="3">
    <source>
        <dbReference type="SAM" id="MobiDB-lite"/>
    </source>
</evidence>
<dbReference type="NCBIfam" id="NF000355">
    <property type="entry name" value="ribo_prot_ABC_F"/>
    <property type="match status" value="1"/>
</dbReference>
<dbReference type="InterPro" id="IPR017871">
    <property type="entry name" value="ABC_transporter-like_CS"/>
</dbReference>
<organism evidence="5">
    <name type="scientific">uncultured delta proteobacterium</name>
    <dbReference type="NCBI Taxonomy" id="34034"/>
    <lineage>
        <taxon>Bacteria</taxon>
        <taxon>Deltaproteobacteria</taxon>
        <taxon>environmental samples</taxon>
    </lineage>
</organism>
<evidence type="ECO:0000259" key="4">
    <source>
        <dbReference type="PROSITE" id="PS50893"/>
    </source>
</evidence>
<dbReference type="PANTHER" id="PTHR42855">
    <property type="entry name" value="ABC TRANSPORTER ATP-BINDING SUBUNIT"/>
    <property type="match status" value="1"/>
</dbReference>
<dbReference type="InterPro" id="IPR027417">
    <property type="entry name" value="P-loop_NTPase"/>
</dbReference>
<keyword evidence="2" id="KW-0067">ATP-binding</keyword>
<evidence type="ECO:0000313" key="5">
    <source>
        <dbReference type="EMBL" id="SBV98110.1"/>
    </source>
</evidence>
<dbReference type="SUPFAM" id="SSF52540">
    <property type="entry name" value="P-loop containing nucleoside triphosphate hydrolases"/>
    <property type="match status" value="2"/>
</dbReference>
<sequence length="494" mass="55076">MALIALSNVSFAHDGGQTIFNNVSLQLDTDWKLGLIGRNGRGKTTFLKLLLGEYACSGTISAPVAMDYFPFPIPDPSESGLALARRVSADLEDWRLEREASLLELPPEALRRPVSTLSGGEATKLLLASLFLRGNNFLLIDEPTNHLDGHARQAVGRYLRSKKGFILVSHDRALLDGCIDHVLSINRAGIELQRGNFSSWQVNRERQDQRERADNDKLKKDITRLEQSAKRSTDWSRAAEKGKFGNGPVDRGFIGHKAAKMMQRAKSVETRRNKAVEEKSHLLRNLENEAPLSMRPLTFHSNRLVECNGLSMSYGDTAVLRDISFSVMRGERLALRGKNGCGKSTLLRLLAGLSMEYRGILRLAPALRISYVPQDASFLAGSLNNFSRGQGIDESLFRAVLHRFGFERTQFDTDMGNFSAGQKKKALLAASLCTEAHLYIWDEPLNYIDVISRVQIENLILEHQPSMVLVEHDQMFLQRVATCILDIRGATEGG</sequence>
<dbReference type="SMART" id="SM00382">
    <property type="entry name" value="AAA"/>
    <property type="match status" value="2"/>
</dbReference>
<dbReference type="PROSITE" id="PS50893">
    <property type="entry name" value="ABC_TRANSPORTER_2"/>
    <property type="match status" value="2"/>
</dbReference>
<dbReference type="InterPro" id="IPR003439">
    <property type="entry name" value="ABC_transporter-like_ATP-bd"/>
</dbReference>
<dbReference type="PROSITE" id="PS00211">
    <property type="entry name" value="ABC_TRANSPORTER_1"/>
    <property type="match status" value="2"/>
</dbReference>
<dbReference type="CDD" id="cd03221">
    <property type="entry name" value="ABCF_EF-3"/>
    <property type="match status" value="2"/>
</dbReference>
<reference evidence="5" key="1">
    <citation type="submission" date="2016-04" db="EMBL/GenBank/DDBJ databases">
        <authorList>
            <person name="Evans L.H."/>
            <person name="Alamgir A."/>
            <person name="Owens N."/>
            <person name="Weber N.D."/>
            <person name="Virtaneva K."/>
            <person name="Barbian K."/>
            <person name="Babar A."/>
            <person name="Rosenke K."/>
        </authorList>
    </citation>
    <scope>NUCLEOTIDE SEQUENCE</scope>
    <source>
        <strain evidence="5">86</strain>
    </source>
</reference>
<accession>A0A212JFB5</accession>
<dbReference type="InterPro" id="IPR003593">
    <property type="entry name" value="AAA+_ATPase"/>
</dbReference>
<dbReference type="PANTHER" id="PTHR42855:SF2">
    <property type="entry name" value="DRUG RESISTANCE ABC TRANSPORTER,ATP-BINDING PROTEIN"/>
    <property type="match status" value="1"/>
</dbReference>
<feature type="domain" description="ABC transporter" evidence="4">
    <location>
        <begin position="305"/>
        <end position="493"/>
    </location>
</feature>
<dbReference type="AlphaFoldDB" id="A0A212JFB5"/>
<name>A0A212JFB5_9DELT</name>
<gene>
    <name evidence="5" type="ORF">KL86DPRO_11332</name>
</gene>
<dbReference type="GO" id="GO:0005524">
    <property type="term" value="F:ATP binding"/>
    <property type="evidence" value="ECO:0007669"/>
    <property type="project" value="UniProtKB-KW"/>
</dbReference>
<evidence type="ECO:0000256" key="2">
    <source>
        <dbReference type="ARBA" id="ARBA00022840"/>
    </source>
</evidence>